<reference evidence="1 2" key="1">
    <citation type="submission" date="2021-06" db="EMBL/GenBank/DDBJ databases">
        <authorList>
            <person name="Kallberg Y."/>
            <person name="Tangrot J."/>
            <person name="Rosling A."/>
        </authorList>
    </citation>
    <scope>NUCLEOTIDE SEQUENCE [LARGE SCALE GENOMIC DNA]</scope>
    <source>
        <strain evidence="1 2">120-4 pot B 10/14</strain>
    </source>
</reference>
<sequence length="42" mass="4858">GITDYSRQLLSFFILFPPKYNDILAQDDPTFVTQINEPPTQN</sequence>
<gene>
    <name evidence="1" type="ORF">GMARGA_LOCUS46057</name>
</gene>
<feature type="non-terminal residue" evidence="1">
    <location>
        <position position="1"/>
    </location>
</feature>
<proteinExistence type="predicted"/>
<dbReference type="EMBL" id="CAJVQB010168557">
    <property type="protein sequence ID" value="CAG8857236.1"/>
    <property type="molecule type" value="Genomic_DNA"/>
</dbReference>
<dbReference type="Proteomes" id="UP000789901">
    <property type="component" value="Unassembled WGS sequence"/>
</dbReference>
<feature type="non-terminal residue" evidence="1">
    <location>
        <position position="42"/>
    </location>
</feature>
<evidence type="ECO:0000313" key="1">
    <source>
        <dbReference type="EMBL" id="CAG8857236.1"/>
    </source>
</evidence>
<keyword evidence="2" id="KW-1185">Reference proteome</keyword>
<organism evidence="1 2">
    <name type="scientific">Gigaspora margarita</name>
    <dbReference type="NCBI Taxonomy" id="4874"/>
    <lineage>
        <taxon>Eukaryota</taxon>
        <taxon>Fungi</taxon>
        <taxon>Fungi incertae sedis</taxon>
        <taxon>Mucoromycota</taxon>
        <taxon>Glomeromycotina</taxon>
        <taxon>Glomeromycetes</taxon>
        <taxon>Diversisporales</taxon>
        <taxon>Gigasporaceae</taxon>
        <taxon>Gigaspora</taxon>
    </lineage>
</organism>
<accession>A0ABN7XPF0</accession>
<evidence type="ECO:0000313" key="2">
    <source>
        <dbReference type="Proteomes" id="UP000789901"/>
    </source>
</evidence>
<name>A0ABN7XPF0_GIGMA</name>
<comment type="caution">
    <text evidence="1">The sequence shown here is derived from an EMBL/GenBank/DDBJ whole genome shotgun (WGS) entry which is preliminary data.</text>
</comment>
<protein>
    <submittedName>
        <fullName evidence="1">44339_t:CDS:1</fullName>
    </submittedName>
</protein>